<gene>
    <name evidence="1" type="ORF">RGF97_14305</name>
</gene>
<sequence>MPSSPASPGRRRTRAAVLTALLFALLFPLLPGTTGTARADEPCAPVSLGRYAGELATAGQATCLELPLPQGARMAALTSRGGGTGPSVSVQVVDADGAAQCEAGDLADGSCHLTGSAPFRVLVSADDQEATGPYGVHLVRTDVTDVTDGADEAQGGCPVLPAGSFADDAAAVRLETGDGVFSHCLRIPAGAHSPAELFRFRYLFPDDIDLYPDFTVRLVGTDGVTPTCQAQPTPGQQLHEDVLTLCSFDSGTAYTLLLAGQDAPRTHIVDRRDVTAGAQGCTVSAATAIGAPARTGTSGENGTLRCHRITTGENDDWLQINARDSRNSTHVLVLDRQGTVKCALRTQPCTLTGSTGYQVVTQVPLYWTVPDSYRLDAWRTAGRAGFAPECPRAGAVTSGYGPVTGELNEQRTAACAVLATSATARVHGTVTATDGGSATANGTLFGTGNRAWCPLSASMPCEPRGESLFVASLPEGAQQTAFRASLTCATQPCSAPDAVGKGRYKPVTPTRLMDTRVGLGVRKGKVGPGETVTLQVTGTAGLPASGVTAVILNVTATAPTAGSFVSVHPDGTARTSASNLNFTAGQTIPNLVVVPVVNGKVGFYNKSGYVDLLADVAGYYVADGTGATYGPVTPTRLMDTRVGLGVRKGKVGPGETVTLPVKSGVSAVVMNVTATGATAGSFVSVHPDGTARTSASNLNFTAGQTIPNLVVVPVVNGKVGFYNKSGYVDLVADVAGYFSTDIAGATYKPVTPTRLMDSRIGLGVRKGKVGPGETVVLQVRSGVKAVVMNVTATGATAGSFVSVHPDGTARTSASNLNFTAGQTIPNLVVVPVVNGKVAFYNKAGYVDLLADVAGYYTS</sequence>
<accession>A0ABY9RWA8</accession>
<proteinExistence type="predicted"/>
<evidence type="ECO:0000313" key="1">
    <source>
        <dbReference type="EMBL" id="WMX45796.1"/>
    </source>
</evidence>
<dbReference type="RefSeq" id="WP_309548656.1">
    <property type="nucleotide sequence ID" value="NZ_CP133762.1"/>
</dbReference>
<protein>
    <submittedName>
        <fullName evidence="1">Uncharacterized protein</fullName>
    </submittedName>
</protein>
<evidence type="ECO:0000313" key="2">
    <source>
        <dbReference type="Proteomes" id="UP001250858"/>
    </source>
</evidence>
<reference evidence="1 2" key="1">
    <citation type="submission" date="2023-09" db="EMBL/GenBank/DDBJ databases">
        <title>Complete genome of Streptomyces roseicoloratus T14.</title>
        <authorList>
            <person name="Bashizi T."/>
            <person name="Kim M.-J."/>
            <person name="Lee G."/>
            <person name="Tagele S.B."/>
            <person name="Shin J.-H."/>
        </authorList>
    </citation>
    <scope>NUCLEOTIDE SEQUENCE [LARGE SCALE GENOMIC DNA]</scope>
    <source>
        <strain evidence="1 2">T14</strain>
    </source>
</reference>
<keyword evidence="2" id="KW-1185">Reference proteome</keyword>
<dbReference type="EMBL" id="CP133762">
    <property type="protein sequence ID" value="WMX45796.1"/>
    <property type="molecule type" value="Genomic_DNA"/>
</dbReference>
<organism evidence="1 2">
    <name type="scientific">Streptomyces roseicoloratus</name>
    <dbReference type="NCBI Taxonomy" id="2508722"/>
    <lineage>
        <taxon>Bacteria</taxon>
        <taxon>Bacillati</taxon>
        <taxon>Actinomycetota</taxon>
        <taxon>Actinomycetes</taxon>
        <taxon>Kitasatosporales</taxon>
        <taxon>Streptomycetaceae</taxon>
        <taxon>Streptomyces</taxon>
    </lineage>
</organism>
<dbReference type="Proteomes" id="UP001250858">
    <property type="component" value="Chromosome"/>
</dbReference>
<name>A0ABY9RWA8_9ACTN</name>